<dbReference type="RefSeq" id="WP_169493797.1">
    <property type="nucleotide sequence ID" value="NZ_JABBGM010000005.1"/>
</dbReference>
<protein>
    <submittedName>
        <fullName evidence="2">Nuclear transport factor 2 family protein</fullName>
    </submittedName>
</protein>
<reference evidence="2 3" key="1">
    <citation type="submission" date="2020-04" db="EMBL/GenBank/DDBJ databases">
        <title>Novosphingobium sp. TW-4 isolated from soil.</title>
        <authorList>
            <person name="Dahal R.H."/>
            <person name="Chaudhary D.K."/>
        </authorList>
    </citation>
    <scope>NUCLEOTIDE SEQUENCE [LARGE SCALE GENOMIC DNA]</scope>
    <source>
        <strain evidence="2 3">TW-4</strain>
    </source>
</reference>
<dbReference type="Pfam" id="PF13577">
    <property type="entry name" value="SnoaL_4"/>
    <property type="match status" value="1"/>
</dbReference>
<proteinExistence type="predicted"/>
<dbReference type="SUPFAM" id="SSF54427">
    <property type="entry name" value="NTF2-like"/>
    <property type="match status" value="1"/>
</dbReference>
<organism evidence="2 3">
    <name type="scientific">Novosphingobium olei</name>
    <dbReference type="NCBI Taxonomy" id="2728851"/>
    <lineage>
        <taxon>Bacteria</taxon>
        <taxon>Pseudomonadati</taxon>
        <taxon>Pseudomonadota</taxon>
        <taxon>Alphaproteobacteria</taxon>
        <taxon>Sphingomonadales</taxon>
        <taxon>Sphingomonadaceae</taxon>
        <taxon>Novosphingobium</taxon>
    </lineage>
</organism>
<dbReference type="Proteomes" id="UP000583556">
    <property type="component" value="Unassembled WGS sequence"/>
</dbReference>
<evidence type="ECO:0000259" key="1">
    <source>
        <dbReference type="Pfam" id="PF13577"/>
    </source>
</evidence>
<accession>A0A7Y0BQE1</accession>
<dbReference type="EMBL" id="JABBGM010000005">
    <property type="protein sequence ID" value="NML94518.1"/>
    <property type="molecule type" value="Genomic_DNA"/>
</dbReference>
<dbReference type="InterPro" id="IPR032710">
    <property type="entry name" value="NTF2-like_dom_sf"/>
</dbReference>
<dbReference type="Gene3D" id="3.10.450.50">
    <property type="match status" value="1"/>
</dbReference>
<evidence type="ECO:0000313" key="2">
    <source>
        <dbReference type="EMBL" id="NML94518.1"/>
    </source>
</evidence>
<feature type="domain" description="SnoaL-like" evidence="1">
    <location>
        <begin position="14"/>
        <end position="137"/>
    </location>
</feature>
<evidence type="ECO:0000313" key="3">
    <source>
        <dbReference type="Proteomes" id="UP000583556"/>
    </source>
</evidence>
<dbReference type="AlphaFoldDB" id="A0A7Y0BQE1"/>
<sequence>MSSDTLALDSRLARLLDKQDCVELVHKLARAIDRCDADLVRSVFHPDATDDHGMFKGTAADFVPWVMEVLAGMRRTQHVIGNVLVEVDGNNARGEAYFIAHHCLPGADGAGDTFMVAAGRYLDRFEKRAGEWRIAHRGAVYDWSTTAPSTDMWDRVAMPTHAFGERGHADPSYRHFEGA</sequence>
<name>A0A7Y0BQE1_9SPHN</name>
<gene>
    <name evidence="2" type="ORF">HHL27_12665</name>
</gene>
<comment type="caution">
    <text evidence="2">The sequence shown here is derived from an EMBL/GenBank/DDBJ whole genome shotgun (WGS) entry which is preliminary data.</text>
</comment>
<keyword evidence="3" id="KW-1185">Reference proteome</keyword>
<dbReference type="InterPro" id="IPR037401">
    <property type="entry name" value="SnoaL-like"/>
</dbReference>
<dbReference type="CDD" id="cd00531">
    <property type="entry name" value="NTF2_like"/>
    <property type="match status" value="1"/>
</dbReference>